<dbReference type="Proteomes" id="UP001385809">
    <property type="component" value="Unassembled WGS sequence"/>
</dbReference>
<sequence>MWSDPEIDDPHPIFDAIERRARGGEPTMLSFSPAAPAPGTARTVPALLAAAREEQGPRHALRR</sequence>
<keyword evidence="2" id="KW-1185">Reference proteome</keyword>
<comment type="caution">
    <text evidence="1">The sequence shown here is derived from an EMBL/GenBank/DDBJ whole genome shotgun (WGS) entry which is preliminary data.</text>
</comment>
<gene>
    <name evidence="1" type="ORF">WCD74_10410</name>
</gene>
<protein>
    <submittedName>
        <fullName evidence="1">Uncharacterized protein</fullName>
    </submittedName>
</protein>
<reference evidence="1 2" key="1">
    <citation type="submission" date="2024-03" db="EMBL/GenBank/DDBJ databases">
        <title>Actinomycetospora sp. OC33-EN08, a novel actinomycete isolated from wild orchid (Aerides multiflora).</title>
        <authorList>
            <person name="Suriyachadkun C."/>
        </authorList>
    </citation>
    <scope>NUCLEOTIDE SEQUENCE [LARGE SCALE GENOMIC DNA]</scope>
    <source>
        <strain evidence="1 2">OC33-EN08</strain>
    </source>
</reference>
<name>A0ABU8MLJ9_9PSEU</name>
<evidence type="ECO:0000313" key="1">
    <source>
        <dbReference type="EMBL" id="MEJ2868179.1"/>
    </source>
</evidence>
<evidence type="ECO:0000313" key="2">
    <source>
        <dbReference type="Proteomes" id="UP001385809"/>
    </source>
</evidence>
<dbReference type="EMBL" id="JBBEGN010000003">
    <property type="protein sequence ID" value="MEJ2868179.1"/>
    <property type="molecule type" value="Genomic_DNA"/>
</dbReference>
<dbReference type="RefSeq" id="WP_337694771.1">
    <property type="nucleotide sequence ID" value="NZ_JBBEGN010000003.1"/>
</dbReference>
<organism evidence="1 2">
    <name type="scientific">Actinomycetospora aurantiaca</name>
    <dbReference type="NCBI Taxonomy" id="3129233"/>
    <lineage>
        <taxon>Bacteria</taxon>
        <taxon>Bacillati</taxon>
        <taxon>Actinomycetota</taxon>
        <taxon>Actinomycetes</taxon>
        <taxon>Pseudonocardiales</taxon>
        <taxon>Pseudonocardiaceae</taxon>
        <taxon>Actinomycetospora</taxon>
    </lineage>
</organism>
<proteinExistence type="predicted"/>
<accession>A0ABU8MLJ9</accession>